<accession>A0A645G9W7</accession>
<protein>
    <submittedName>
        <fullName evidence="1">Uncharacterized protein</fullName>
    </submittedName>
</protein>
<dbReference type="AlphaFoldDB" id="A0A645G9W7"/>
<proteinExistence type="predicted"/>
<evidence type="ECO:0000313" key="1">
    <source>
        <dbReference type="EMBL" id="MPN20864.1"/>
    </source>
</evidence>
<comment type="caution">
    <text evidence="1">The sequence shown here is derived from an EMBL/GenBank/DDBJ whole genome shotgun (WGS) entry which is preliminary data.</text>
</comment>
<sequence>MSDSAPYLGQLERIHQNILPIRAATADAAYDFPLARQVLADAGIRFCVRPQAVYPTTKVEFGRERLRYDESSDCYLCPNEKPLNLHGVGRSASAVTWKYQAKRENCQC</sequence>
<organism evidence="1">
    <name type="scientific">bioreactor metagenome</name>
    <dbReference type="NCBI Taxonomy" id="1076179"/>
    <lineage>
        <taxon>unclassified sequences</taxon>
        <taxon>metagenomes</taxon>
        <taxon>ecological metagenomes</taxon>
    </lineage>
</organism>
<name>A0A645G9W7_9ZZZZ</name>
<dbReference type="EMBL" id="VSSQ01068726">
    <property type="protein sequence ID" value="MPN20864.1"/>
    <property type="molecule type" value="Genomic_DNA"/>
</dbReference>
<reference evidence="1" key="1">
    <citation type="submission" date="2019-08" db="EMBL/GenBank/DDBJ databases">
        <authorList>
            <person name="Kucharzyk K."/>
            <person name="Murdoch R.W."/>
            <person name="Higgins S."/>
            <person name="Loffler F."/>
        </authorList>
    </citation>
    <scope>NUCLEOTIDE SEQUENCE</scope>
</reference>
<gene>
    <name evidence="1" type="ORF">SDC9_168243</name>
</gene>